<organism evidence="2 3">
    <name type="scientific">Cytospora mali</name>
    <name type="common">Apple Valsa canker fungus</name>
    <name type="synonym">Valsa mali</name>
    <dbReference type="NCBI Taxonomy" id="578113"/>
    <lineage>
        <taxon>Eukaryota</taxon>
        <taxon>Fungi</taxon>
        <taxon>Dikarya</taxon>
        <taxon>Ascomycota</taxon>
        <taxon>Pezizomycotina</taxon>
        <taxon>Sordariomycetes</taxon>
        <taxon>Sordariomycetidae</taxon>
        <taxon>Diaporthales</taxon>
        <taxon>Cytosporaceae</taxon>
        <taxon>Cytospora</taxon>
    </lineage>
</organism>
<keyword evidence="1" id="KW-0812">Transmembrane</keyword>
<reference evidence="2" key="1">
    <citation type="submission" date="2014-12" db="EMBL/GenBank/DDBJ databases">
        <title>Genome Sequence of Valsa Canker Pathogens Uncovers a Specific Adaption of Colonization on Woody Bark.</title>
        <authorList>
            <person name="Yin Z."/>
            <person name="Liu H."/>
            <person name="Gao X."/>
            <person name="Li Z."/>
            <person name="Song N."/>
            <person name="Ke X."/>
            <person name="Dai Q."/>
            <person name="Wu Y."/>
            <person name="Sun Y."/>
            <person name="Xu J.-R."/>
            <person name="Kang Z.K."/>
            <person name="Wang L."/>
            <person name="Huang L."/>
        </authorList>
    </citation>
    <scope>NUCLEOTIDE SEQUENCE [LARGE SCALE GENOMIC DNA]</scope>
    <source>
        <strain evidence="2">03-8</strain>
    </source>
</reference>
<dbReference type="EMBL" id="CM003102">
    <property type="protein sequence ID" value="KUI69153.1"/>
    <property type="molecule type" value="Genomic_DNA"/>
</dbReference>
<accession>A0A194VZ60</accession>
<dbReference type="AlphaFoldDB" id="A0A194VZ60"/>
<feature type="transmembrane region" description="Helical" evidence="1">
    <location>
        <begin position="66"/>
        <end position="96"/>
    </location>
</feature>
<evidence type="ECO:0000313" key="2">
    <source>
        <dbReference type="EMBL" id="KUI69153.1"/>
    </source>
</evidence>
<proteinExistence type="predicted"/>
<name>A0A194VZ60_CYTMA</name>
<sequence>MSTIRAVFTLDPPQSNNWIIAGLASVYGVGVLITGFYIIKDTSSSRQRLFSRFPGTIKNNMPIKAFVTAILVLLPALMWPFIVLFVVLFIIANIILDRCMERGLYKANKPRKINDLELYPTQVQQRAEYSNLCQQIQRISAIREPPPAYSRCSTARQSDLR</sequence>
<protein>
    <submittedName>
        <fullName evidence="2">Uncharacterized protein</fullName>
    </submittedName>
</protein>
<keyword evidence="3" id="KW-1185">Reference proteome</keyword>
<dbReference type="OrthoDB" id="10442623at2759"/>
<dbReference type="Proteomes" id="UP000078559">
    <property type="component" value="Chromosome 5"/>
</dbReference>
<keyword evidence="1" id="KW-0472">Membrane</keyword>
<evidence type="ECO:0000256" key="1">
    <source>
        <dbReference type="SAM" id="Phobius"/>
    </source>
</evidence>
<keyword evidence="1" id="KW-1133">Transmembrane helix</keyword>
<dbReference type="SMR" id="A0A194VZ60"/>
<gene>
    <name evidence="2" type="ORF">VM1G_04753</name>
</gene>
<evidence type="ECO:0000313" key="3">
    <source>
        <dbReference type="Proteomes" id="UP000078559"/>
    </source>
</evidence>
<feature type="transmembrane region" description="Helical" evidence="1">
    <location>
        <begin position="18"/>
        <end position="39"/>
    </location>
</feature>